<reference evidence="1 2" key="1">
    <citation type="submission" date="2013-02" db="EMBL/GenBank/DDBJ databases">
        <title>The Genome Sequence of Acinetobacter sp. ANC 3862.</title>
        <authorList>
            <consortium name="The Broad Institute Genome Sequencing Platform"/>
            <consortium name="The Broad Institute Genome Sequencing Center for Infectious Disease"/>
            <person name="Cerqueira G."/>
            <person name="Feldgarden M."/>
            <person name="Courvalin P."/>
            <person name="Perichon B."/>
            <person name="Grillot-Courvalin C."/>
            <person name="Clermont D."/>
            <person name="Rocha E."/>
            <person name="Yoon E.-J."/>
            <person name="Nemec A."/>
            <person name="Walker B."/>
            <person name="Young S.K."/>
            <person name="Zeng Q."/>
            <person name="Gargeya S."/>
            <person name="Fitzgerald M."/>
            <person name="Haas B."/>
            <person name="Abouelleil A."/>
            <person name="Alvarado L."/>
            <person name="Arachchi H.M."/>
            <person name="Berlin A.M."/>
            <person name="Chapman S.B."/>
            <person name="Dewar J."/>
            <person name="Goldberg J."/>
            <person name="Griggs A."/>
            <person name="Gujja S."/>
            <person name="Hansen M."/>
            <person name="Howarth C."/>
            <person name="Imamovic A."/>
            <person name="Larimer J."/>
            <person name="McCowan C."/>
            <person name="Murphy C."/>
            <person name="Neiman D."/>
            <person name="Pearson M."/>
            <person name="Priest M."/>
            <person name="Roberts A."/>
            <person name="Saif S."/>
            <person name="Shea T."/>
            <person name="Sisk P."/>
            <person name="Sykes S."/>
            <person name="Wortman J."/>
            <person name="Nusbaum C."/>
            <person name="Birren B."/>
        </authorList>
    </citation>
    <scope>NUCLEOTIDE SEQUENCE [LARGE SCALE GENOMIC DNA]</scope>
    <source>
        <strain evidence="1 2">ANC 3862</strain>
    </source>
</reference>
<evidence type="ECO:0000313" key="2">
    <source>
        <dbReference type="Proteomes" id="UP000013248"/>
    </source>
</evidence>
<sequence length="137" mass="15469">MNDVGSVFLHKEFEFADGGKAQKFFVVIGRHNGVVIAAKTTSQQHGRGISYGCQPSDRFHNFYLPTGSCYFDKCTWVCLDEFYEFSDSELFNARFSGTVRFTCTLDAAHMKILQDCAKESEDITSIQENIINNSIVQ</sequence>
<dbReference type="STRING" id="1217705.F900_01069"/>
<dbReference type="HOGENOM" id="CLU_1881266_0_0_6"/>
<dbReference type="EMBL" id="APRP01000014">
    <property type="protein sequence ID" value="ENX02623.1"/>
    <property type="molecule type" value="Genomic_DNA"/>
</dbReference>
<dbReference type="eggNOG" id="ENOG502ZSUJ">
    <property type="taxonomic scope" value="Bacteria"/>
</dbReference>
<proteinExistence type="predicted"/>
<evidence type="ECO:0000313" key="1">
    <source>
        <dbReference type="EMBL" id="ENX02623.1"/>
    </source>
</evidence>
<comment type="caution">
    <text evidence="1">The sequence shown here is derived from an EMBL/GenBank/DDBJ whole genome shotgun (WGS) entry which is preliminary data.</text>
</comment>
<organism evidence="1 2">
    <name type="scientific">Acinetobacter modestus</name>
    <dbReference type="NCBI Taxonomy" id="1776740"/>
    <lineage>
        <taxon>Bacteria</taxon>
        <taxon>Pseudomonadati</taxon>
        <taxon>Pseudomonadota</taxon>
        <taxon>Gammaproteobacteria</taxon>
        <taxon>Moraxellales</taxon>
        <taxon>Moraxellaceae</taxon>
        <taxon>Acinetobacter</taxon>
    </lineage>
</organism>
<dbReference type="RefSeq" id="WP_005215657.1">
    <property type="nucleotide sequence ID" value="NZ_KB850089.1"/>
</dbReference>
<gene>
    <name evidence="1" type="ORF">F900_01069</name>
</gene>
<dbReference type="Proteomes" id="UP000013248">
    <property type="component" value="Unassembled WGS sequence"/>
</dbReference>
<dbReference type="AlphaFoldDB" id="N9M271"/>
<name>N9M271_9GAMM</name>
<protein>
    <submittedName>
        <fullName evidence="1">Uncharacterized protein</fullName>
    </submittedName>
</protein>
<accession>N9M271</accession>